<evidence type="ECO:0000313" key="1">
    <source>
        <dbReference type="EMBL" id="CDY25282.1"/>
    </source>
</evidence>
<evidence type="ECO:0000313" key="2">
    <source>
        <dbReference type="Proteomes" id="UP000028999"/>
    </source>
</evidence>
<name>A0A078GJB5_BRANA</name>
<gene>
    <name evidence="1" type="primary">BnaA02g21740D</name>
    <name evidence="1" type="ORF">GSBRNA2T00029348001</name>
</gene>
<dbReference type="Proteomes" id="UP000028999">
    <property type="component" value="Unassembled WGS sequence"/>
</dbReference>
<accession>A0A078GJB5</accession>
<sequence length="15" mass="1649">MSKVHTPLAISHQSL</sequence>
<protein>
    <submittedName>
        <fullName evidence="1">BnaA02g21740D protein</fullName>
    </submittedName>
</protein>
<organism evidence="1 2">
    <name type="scientific">Brassica napus</name>
    <name type="common">Rape</name>
    <dbReference type="NCBI Taxonomy" id="3708"/>
    <lineage>
        <taxon>Eukaryota</taxon>
        <taxon>Viridiplantae</taxon>
        <taxon>Streptophyta</taxon>
        <taxon>Embryophyta</taxon>
        <taxon>Tracheophyta</taxon>
        <taxon>Spermatophyta</taxon>
        <taxon>Magnoliopsida</taxon>
        <taxon>eudicotyledons</taxon>
        <taxon>Gunneridae</taxon>
        <taxon>Pentapetalae</taxon>
        <taxon>rosids</taxon>
        <taxon>malvids</taxon>
        <taxon>Brassicales</taxon>
        <taxon>Brassicaceae</taxon>
        <taxon>Brassiceae</taxon>
        <taxon>Brassica</taxon>
    </lineage>
</organism>
<dbReference type="EMBL" id="LK032172">
    <property type="protein sequence ID" value="CDY25282.1"/>
    <property type="molecule type" value="Genomic_DNA"/>
</dbReference>
<proteinExistence type="predicted"/>
<reference evidence="1 2" key="1">
    <citation type="journal article" date="2014" name="Science">
        <title>Plant genetics. Early allopolyploid evolution in the post-Neolithic Brassica napus oilseed genome.</title>
        <authorList>
            <person name="Chalhoub B."/>
            <person name="Denoeud F."/>
            <person name="Liu S."/>
            <person name="Parkin I.A."/>
            <person name="Tang H."/>
            <person name="Wang X."/>
            <person name="Chiquet J."/>
            <person name="Belcram H."/>
            <person name="Tong C."/>
            <person name="Samans B."/>
            <person name="Correa M."/>
            <person name="Da Silva C."/>
            <person name="Just J."/>
            <person name="Falentin C."/>
            <person name="Koh C.S."/>
            <person name="Le Clainche I."/>
            <person name="Bernard M."/>
            <person name="Bento P."/>
            <person name="Noel B."/>
            <person name="Labadie K."/>
            <person name="Alberti A."/>
            <person name="Charles M."/>
            <person name="Arnaud D."/>
            <person name="Guo H."/>
            <person name="Daviaud C."/>
            <person name="Alamery S."/>
            <person name="Jabbari K."/>
            <person name="Zhao M."/>
            <person name="Edger P.P."/>
            <person name="Chelaifa H."/>
            <person name="Tack D."/>
            <person name="Lassalle G."/>
            <person name="Mestiri I."/>
            <person name="Schnel N."/>
            <person name="Le Paslier M.C."/>
            <person name="Fan G."/>
            <person name="Renault V."/>
            <person name="Bayer P.E."/>
            <person name="Golicz A.A."/>
            <person name="Manoli S."/>
            <person name="Lee T.H."/>
            <person name="Thi V.H."/>
            <person name="Chalabi S."/>
            <person name="Hu Q."/>
            <person name="Fan C."/>
            <person name="Tollenaere R."/>
            <person name="Lu Y."/>
            <person name="Battail C."/>
            <person name="Shen J."/>
            <person name="Sidebottom C.H."/>
            <person name="Wang X."/>
            <person name="Canaguier A."/>
            <person name="Chauveau A."/>
            <person name="Berard A."/>
            <person name="Deniot G."/>
            <person name="Guan M."/>
            <person name="Liu Z."/>
            <person name="Sun F."/>
            <person name="Lim Y.P."/>
            <person name="Lyons E."/>
            <person name="Town C.D."/>
            <person name="Bancroft I."/>
            <person name="Wang X."/>
            <person name="Meng J."/>
            <person name="Ma J."/>
            <person name="Pires J.C."/>
            <person name="King G.J."/>
            <person name="Brunel D."/>
            <person name="Delourme R."/>
            <person name="Renard M."/>
            <person name="Aury J.M."/>
            <person name="Adams K.L."/>
            <person name="Batley J."/>
            <person name="Snowdon R.J."/>
            <person name="Tost J."/>
            <person name="Edwards D."/>
            <person name="Zhou Y."/>
            <person name="Hua W."/>
            <person name="Sharpe A.G."/>
            <person name="Paterson A.H."/>
            <person name="Guan C."/>
            <person name="Wincker P."/>
        </authorList>
    </citation>
    <scope>NUCLEOTIDE SEQUENCE [LARGE SCALE GENOMIC DNA]</scope>
    <source>
        <strain evidence="2">cv. Darmor-bzh</strain>
    </source>
</reference>
<keyword evidence="2" id="KW-1185">Reference proteome</keyword>
<dbReference type="PaxDb" id="3708-A0A078GJB5"/>